<evidence type="ECO:0000313" key="3">
    <source>
        <dbReference type="EMBL" id="KAK2758929.1"/>
    </source>
</evidence>
<dbReference type="EMBL" id="VYYT01000185">
    <property type="protein sequence ID" value="KAK2758929.1"/>
    <property type="molecule type" value="Genomic_DNA"/>
</dbReference>
<gene>
    <name evidence="3" type="ORF">CKAH01_16757</name>
</gene>
<name>A0AAD9YEP9_COLKA</name>
<organism evidence="3 4">
    <name type="scientific">Colletotrichum kahawae</name>
    <name type="common">Coffee berry disease fungus</name>
    <dbReference type="NCBI Taxonomy" id="34407"/>
    <lineage>
        <taxon>Eukaryota</taxon>
        <taxon>Fungi</taxon>
        <taxon>Dikarya</taxon>
        <taxon>Ascomycota</taxon>
        <taxon>Pezizomycotina</taxon>
        <taxon>Sordariomycetes</taxon>
        <taxon>Hypocreomycetidae</taxon>
        <taxon>Glomerellales</taxon>
        <taxon>Glomerellaceae</taxon>
        <taxon>Colletotrichum</taxon>
        <taxon>Colletotrichum gloeosporioides species complex</taxon>
    </lineage>
</organism>
<reference evidence="3" key="1">
    <citation type="submission" date="2023-02" db="EMBL/GenBank/DDBJ databases">
        <title>Colletotrichum kahawae CIFC_Que2 genome sequencing and assembly.</title>
        <authorList>
            <person name="Baroncelli R."/>
        </authorList>
    </citation>
    <scope>NUCLEOTIDE SEQUENCE</scope>
    <source>
        <strain evidence="3">CIFC_Que2</strain>
    </source>
</reference>
<dbReference type="Proteomes" id="UP001281614">
    <property type="component" value="Unassembled WGS sequence"/>
</dbReference>
<comment type="caution">
    <text evidence="3">The sequence shown here is derived from an EMBL/GenBank/DDBJ whole genome shotgun (WGS) entry which is preliminary data.</text>
</comment>
<dbReference type="Pfam" id="PF06985">
    <property type="entry name" value="HET"/>
    <property type="match status" value="1"/>
</dbReference>
<accession>A0AAD9YEP9</accession>
<evidence type="ECO:0000259" key="2">
    <source>
        <dbReference type="Pfam" id="PF06985"/>
    </source>
</evidence>
<evidence type="ECO:0000256" key="1">
    <source>
        <dbReference type="SAM" id="MobiDB-lite"/>
    </source>
</evidence>
<feature type="domain" description="Heterokaryon incompatibility" evidence="2">
    <location>
        <begin position="75"/>
        <end position="188"/>
    </location>
</feature>
<feature type="compositionally biased region" description="Low complexity" evidence="1">
    <location>
        <begin position="427"/>
        <end position="443"/>
    </location>
</feature>
<dbReference type="PANTHER" id="PTHR33112:SF16">
    <property type="entry name" value="HETEROKARYON INCOMPATIBILITY DOMAIN-CONTAINING PROTEIN"/>
    <property type="match status" value="1"/>
</dbReference>
<dbReference type="AlphaFoldDB" id="A0AAD9YEP9"/>
<dbReference type="PANTHER" id="PTHR33112">
    <property type="entry name" value="DOMAIN PROTEIN, PUTATIVE-RELATED"/>
    <property type="match status" value="1"/>
</dbReference>
<proteinExistence type="predicted"/>
<feature type="region of interest" description="Disordered" evidence="1">
    <location>
        <begin position="419"/>
        <end position="445"/>
    </location>
</feature>
<dbReference type="InterPro" id="IPR010730">
    <property type="entry name" value="HET"/>
</dbReference>
<evidence type="ECO:0000313" key="4">
    <source>
        <dbReference type="Proteomes" id="UP001281614"/>
    </source>
</evidence>
<protein>
    <recommendedName>
        <fullName evidence="2">Heterokaryon incompatibility domain-containing protein</fullName>
    </recommendedName>
</protein>
<sequence>MKDLIRTRPPNQHPFSEDNVQWIRNCLQNCRRNHARCNKYRQEAQSLRQPRYLLDLGFDVDGQVRLVKLGKIKDFTILSYCWGEKPHYKTTSKNIQGHLAGFPLENLPKTIRDAIKVTLALGLRYLWVDALCILQDQDDQIIQNEVRIAHEFYSRGTVVIGAASASHSNAGFLASQDLSYREYELPIALKGGDTLLERAFDKKPEPMDERAWMFPEAKNALCILRFESERVAWECQETKLADSDVDELSTSDEICFSTSPFAGSRFMRRNTGVDDPEMHLANWFKLVIDYSARQTGRLADKLLPFDCIAPFMAKTIGWDLSEYKAGLWMRDMPRQLLWCRNCHHENTDTTSSPSDTTLTPSWSWAKIRSPIAWLDLNQLDWDDYTLEVVSCVRGRQLIVKGYVLDTFWDGQKMIPATSRDEADRAWRAASGPAARSRSRSPSGTHHADIQCHQWAQYSPCPIKVFWDEPLRPMRQKVRCLEIRSSVNTTDRSYGIVLTCDGSSTSKRLGYFEFQHKEMDWNWLHQKRRRTIFIN</sequence>
<keyword evidence="4" id="KW-1185">Reference proteome</keyword>